<dbReference type="Proteomes" id="UP000637695">
    <property type="component" value="Unassembled WGS sequence"/>
</dbReference>
<feature type="region of interest" description="Disordered" evidence="3">
    <location>
        <begin position="123"/>
        <end position="153"/>
    </location>
</feature>
<dbReference type="GO" id="GO:0009073">
    <property type="term" value="P:aromatic amino acid family biosynthetic process"/>
    <property type="evidence" value="ECO:0007669"/>
    <property type="project" value="UniProtKB-UniRule"/>
</dbReference>
<evidence type="ECO:0000313" key="5">
    <source>
        <dbReference type="Proteomes" id="UP000637695"/>
    </source>
</evidence>
<comment type="catalytic activity">
    <reaction evidence="2">
        <text>chorismate = prephenate</text>
        <dbReference type="Rhea" id="RHEA:13897"/>
        <dbReference type="ChEBI" id="CHEBI:29748"/>
        <dbReference type="ChEBI" id="CHEBI:29934"/>
        <dbReference type="EC" id="5.4.99.5"/>
    </reaction>
</comment>
<name>A0A917KAY5_9BACL</name>
<proteinExistence type="predicted"/>
<dbReference type="Pfam" id="PF07736">
    <property type="entry name" value="CM_1"/>
    <property type="match status" value="1"/>
</dbReference>
<dbReference type="EMBL" id="BMOY01000022">
    <property type="protein sequence ID" value="GGJ07529.1"/>
    <property type="molecule type" value="Genomic_DNA"/>
</dbReference>
<dbReference type="GO" id="GO:0004106">
    <property type="term" value="F:chorismate mutase activity"/>
    <property type="evidence" value="ECO:0007669"/>
    <property type="project" value="UniProtKB-UniRule"/>
</dbReference>
<dbReference type="GO" id="GO:0046417">
    <property type="term" value="P:chorismate metabolic process"/>
    <property type="evidence" value="ECO:0007669"/>
    <property type="project" value="TreeGrafter"/>
</dbReference>
<sequence>MTSKVRGIRGAVTVEANTAEAIFDATRRLMQAIVEQNRLAADDVASVILTMTPDLNADFPARAVRSLPGWQWVPLMCATEIAVPGSLPRCIRVLVHVNTDVTQDALHHVYLGEAVALRPDIAHPSPAAASSDERGELGTKRAAGSGGEQAAGG</sequence>
<reference evidence="4" key="1">
    <citation type="journal article" date="2014" name="Int. J. Syst. Evol. Microbiol.">
        <title>Complete genome sequence of Corynebacterium casei LMG S-19264T (=DSM 44701T), isolated from a smear-ripened cheese.</title>
        <authorList>
            <consortium name="US DOE Joint Genome Institute (JGI-PGF)"/>
            <person name="Walter F."/>
            <person name="Albersmeier A."/>
            <person name="Kalinowski J."/>
            <person name="Ruckert C."/>
        </authorList>
    </citation>
    <scope>NUCLEOTIDE SEQUENCE</scope>
    <source>
        <strain evidence="4">JCM 18487</strain>
    </source>
</reference>
<dbReference type="AlphaFoldDB" id="A0A917KAY5"/>
<gene>
    <name evidence="4" type="primary">aroH</name>
    <name evidence="4" type="ORF">GCM10010885_15840</name>
</gene>
<keyword evidence="2" id="KW-0413">Isomerase</keyword>
<dbReference type="NCBIfam" id="TIGR01796">
    <property type="entry name" value="CM_mono_aroH"/>
    <property type="match status" value="1"/>
</dbReference>
<feature type="compositionally biased region" description="Gly residues" evidence="3">
    <location>
        <begin position="144"/>
        <end position="153"/>
    </location>
</feature>
<dbReference type="Gene3D" id="3.30.1330.40">
    <property type="entry name" value="RutC-like"/>
    <property type="match status" value="1"/>
</dbReference>
<dbReference type="PANTHER" id="PTHR21164:SF0">
    <property type="entry name" value="CHORISMATE MUTASE AROH"/>
    <property type="match status" value="1"/>
</dbReference>
<comment type="caution">
    <text evidence="4">The sequence shown here is derived from an EMBL/GenBank/DDBJ whole genome shotgun (WGS) entry which is preliminary data.</text>
</comment>
<evidence type="ECO:0000256" key="2">
    <source>
        <dbReference type="PROSITE-ProRule" id="PRU00514"/>
    </source>
</evidence>
<dbReference type="InterPro" id="IPR008243">
    <property type="entry name" value="Chorismate_mutase_AroH"/>
</dbReference>
<dbReference type="CDD" id="cd02185">
    <property type="entry name" value="AroH"/>
    <property type="match status" value="1"/>
</dbReference>
<accession>A0A917KAY5</accession>
<protein>
    <recommendedName>
        <fullName evidence="1 2">chorismate mutase</fullName>
        <ecNumber evidence="1 2">5.4.99.5</ecNumber>
    </recommendedName>
</protein>
<keyword evidence="2" id="KW-0057">Aromatic amino acid biosynthesis</keyword>
<dbReference type="InterPro" id="IPR035959">
    <property type="entry name" value="RutC-like_sf"/>
</dbReference>
<keyword evidence="2" id="KW-0028">Amino-acid biosynthesis</keyword>
<reference evidence="4" key="2">
    <citation type="submission" date="2020-09" db="EMBL/GenBank/DDBJ databases">
        <authorList>
            <person name="Sun Q."/>
            <person name="Ohkuma M."/>
        </authorList>
    </citation>
    <scope>NUCLEOTIDE SEQUENCE</scope>
    <source>
        <strain evidence="4">JCM 18487</strain>
    </source>
</reference>
<keyword evidence="5" id="KW-1185">Reference proteome</keyword>
<evidence type="ECO:0000256" key="1">
    <source>
        <dbReference type="NCBIfam" id="TIGR01796"/>
    </source>
</evidence>
<dbReference type="PANTHER" id="PTHR21164">
    <property type="entry name" value="CHORISMATE MUTASE"/>
    <property type="match status" value="1"/>
</dbReference>
<evidence type="ECO:0000313" key="4">
    <source>
        <dbReference type="EMBL" id="GGJ07529.1"/>
    </source>
</evidence>
<dbReference type="SUPFAM" id="SSF55298">
    <property type="entry name" value="YjgF-like"/>
    <property type="match status" value="1"/>
</dbReference>
<dbReference type="PROSITE" id="PS51167">
    <property type="entry name" value="CHORISMATE_MUT_1"/>
    <property type="match status" value="1"/>
</dbReference>
<evidence type="ECO:0000256" key="3">
    <source>
        <dbReference type="SAM" id="MobiDB-lite"/>
    </source>
</evidence>
<dbReference type="GO" id="GO:0008652">
    <property type="term" value="P:amino acid biosynthetic process"/>
    <property type="evidence" value="ECO:0007669"/>
    <property type="project" value="UniProtKB-UniRule"/>
</dbReference>
<dbReference type="EC" id="5.4.99.5" evidence="1 2"/>
<organism evidence="4 5">
    <name type="scientific">Alicyclobacillus cellulosilyticus</name>
    <dbReference type="NCBI Taxonomy" id="1003997"/>
    <lineage>
        <taxon>Bacteria</taxon>
        <taxon>Bacillati</taxon>
        <taxon>Bacillota</taxon>
        <taxon>Bacilli</taxon>
        <taxon>Bacillales</taxon>
        <taxon>Alicyclobacillaceae</taxon>
        <taxon>Alicyclobacillus</taxon>
    </lineage>
</organism>